<name>A0ABQ5IH42_9ASTR</name>
<comment type="caution">
    <text evidence="2">The sequence shown here is derived from an EMBL/GenBank/DDBJ whole genome shotgun (WGS) entry which is preliminary data.</text>
</comment>
<dbReference type="Gene3D" id="3.10.10.10">
    <property type="entry name" value="HIV Type 1 Reverse Transcriptase, subunit A, domain 1"/>
    <property type="match status" value="1"/>
</dbReference>
<feature type="compositionally biased region" description="Polar residues" evidence="1">
    <location>
        <begin position="122"/>
        <end position="136"/>
    </location>
</feature>
<accession>A0ABQ5IH42</accession>
<protein>
    <recommendedName>
        <fullName evidence="4">Reverse transcriptase domain-containing protein</fullName>
    </recommendedName>
</protein>
<dbReference type="EMBL" id="BQNB010020776">
    <property type="protein sequence ID" value="GJT99489.1"/>
    <property type="molecule type" value="Genomic_DNA"/>
</dbReference>
<evidence type="ECO:0000256" key="1">
    <source>
        <dbReference type="SAM" id="MobiDB-lite"/>
    </source>
</evidence>
<reference evidence="2" key="1">
    <citation type="journal article" date="2022" name="Int. J. Mol. Sci.">
        <title>Draft Genome of Tanacetum Coccineum: Genomic Comparison of Closely Related Tanacetum-Family Plants.</title>
        <authorList>
            <person name="Yamashiro T."/>
            <person name="Shiraishi A."/>
            <person name="Nakayama K."/>
            <person name="Satake H."/>
        </authorList>
    </citation>
    <scope>NUCLEOTIDE SEQUENCE</scope>
</reference>
<dbReference type="PANTHER" id="PTHR33067:SF35">
    <property type="entry name" value="ASPARTIC PEPTIDASE DDI1-TYPE DOMAIN-CONTAINING PROTEIN"/>
    <property type="match status" value="1"/>
</dbReference>
<gene>
    <name evidence="2" type="ORF">Tco_1109828</name>
</gene>
<dbReference type="InterPro" id="IPR043502">
    <property type="entry name" value="DNA/RNA_pol_sf"/>
</dbReference>
<sequence length="280" mass="31838">MPEDLRVPIILGRPFLATARAMIDVFNKKITLRVGDDEVIFDVDQSIKRPTNKDDKCYGIDDLDKTINEEAQELLTNEEPDMFLSRGLEKSIDQSYLKCCESTSSNDKNGSDSENSIRHIDSINTPYPVTQGTSNGDNVKCEHMYSASANEIDEKKPELKNFPQHLEYTYLHGDKSFPIIISSELSENEKTLLLQVLERRKGAIAWKMSDIKGINPSYCTHKILIEDDYKPVIQLQRRLNPKVQDVVKNKIVKLLISGLIYLISDSSWVSPIHVVPKREG</sequence>
<feature type="region of interest" description="Disordered" evidence="1">
    <location>
        <begin position="103"/>
        <end position="136"/>
    </location>
</feature>
<evidence type="ECO:0008006" key="4">
    <source>
        <dbReference type="Google" id="ProtNLM"/>
    </source>
</evidence>
<reference evidence="2" key="2">
    <citation type="submission" date="2022-01" db="EMBL/GenBank/DDBJ databases">
        <authorList>
            <person name="Yamashiro T."/>
            <person name="Shiraishi A."/>
            <person name="Satake H."/>
            <person name="Nakayama K."/>
        </authorList>
    </citation>
    <scope>NUCLEOTIDE SEQUENCE</scope>
</reference>
<proteinExistence type="predicted"/>
<dbReference type="SUPFAM" id="SSF56672">
    <property type="entry name" value="DNA/RNA polymerases"/>
    <property type="match status" value="1"/>
</dbReference>
<feature type="compositionally biased region" description="Basic and acidic residues" evidence="1">
    <location>
        <begin position="109"/>
        <end position="121"/>
    </location>
</feature>
<organism evidence="2 3">
    <name type="scientific">Tanacetum coccineum</name>
    <dbReference type="NCBI Taxonomy" id="301880"/>
    <lineage>
        <taxon>Eukaryota</taxon>
        <taxon>Viridiplantae</taxon>
        <taxon>Streptophyta</taxon>
        <taxon>Embryophyta</taxon>
        <taxon>Tracheophyta</taxon>
        <taxon>Spermatophyta</taxon>
        <taxon>Magnoliopsida</taxon>
        <taxon>eudicotyledons</taxon>
        <taxon>Gunneridae</taxon>
        <taxon>Pentapetalae</taxon>
        <taxon>asterids</taxon>
        <taxon>campanulids</taxon>
        <taxon>Asterales</taxon>
        <taxon>Asteraceae</taxon>
        <taxon>Asteroideae</taxon>
        <taxon>Anthemideae</taxon>
        <taxon>Anthemidinae</taxon>
        <taxon>Tanacetum</taxon>
    </lineage>
</organism>
<keyword evidence="3" id="KW-1185">Reference proteome</keyword>
<evidence type="ECO:0000313" key="3">
    <source>
        <dbReference type="Proteomes" id="UP001151760"/>
    </source>
</evidence>
<dbReference type="Proteomes" id="UP001151760">
    <property type="component" value="Unassembled WGS sequence"/>
</dbReference>
<dbReference type="PANTHER" id="PTHR33067">
    <property type="entry name" value="RNA-DIRECTED DNA POLYMERASE-RELATED"/>
    <property type="match status" value="1"/>
</dbReference>
<evidence type="ECO:0000313" key="2">
    <source>
        <dbReference type="EMBL" id="GJT99489.1"/>
    </source>
</evidence>